<proteinExistence type="inferred from homology"/>
<keyword evidence="6 10" id="KW-0808">Transferase</keyword>
<dbReference type="GO" id="GO:0004149">
    <property type="term" value="F:dihydrolipoyllysine-residue succinyltransferase activity"/>
    <property type="evidence" value="ECO:0007669"/>
    <property type="project" value="UniProtKB-EC"/>
</dbReference>
<comment type="cofactor">
    <cofactor evidence="1 10">
        <name>(R)-lipoate</name>
        <dbReference type="ChEBI" id="CHEBI:83088"/>
    </cofactor>
</comment>
<evidence type="ECO:0000256" key="10">
    <source>
        <dbReference type="RuleBase" id="RU003423"/>
    </source>
</evidence>
<sequence>MARFTFKLPDIGEGISEAEIVAWHVAVGDRVEEDQRVADMMTDKATVEMESPVSGTVIALAGEVGEQVSIGAALVVIETDAVDMDAEEAPALRPVDLPAPVEQAFEAENPGVEEIAHPVPLPVREGLGVGRPEADHAPVTSQPTPAPSLPGRGEDAKTLASPAVRARAADLGIDLAHVKPAEGERIRHADLDAYLRYGSAQGYHTPHASHARPDEAIKVIGMRRRIAENMAASKRAIPHFTYVDEIDVTAIEDMRADLNAHRGDRPKLTMLPLLIAAICKTIPAFPMLNARYDDEAGVVTRHGAVHLGMATQTDAGLMVPVIRDAQDRNVWQLAAEIARLAEAARTGKASSSELSGSTLTVTSLGPLGGIATTPVINRPEVAIIGPNKIVERPVFRGDDIVRAKLMNLSISCDHRVVDGWDAASFVQALKRYLETPVLLFAN</sequence>
<dbReference type="InterPro" id="IPR011053">
    <property type="entry name" value="Single_hybrid_motif"/>
</dbReference>
<dbReference type="GO" id="GO:0005737">
    <property type="term" value="C:cytoplasm"/>
    <property type="evidence" value="ECO:0007669"/>
    <property type="project" value="TreeGrafter"/>
</dbReference>
<dbReference type="GO" id="GO:0031405">
    <property type="term" value="F:lipoic acid binding"/>
    <property type="evidence" value="ECO:0007669"/>
    <property type="project" value="TreeGrafter"/>
</dbReference>
<evidence type="ECO:0000256" key="8">
    <source>
        <dbReference type="ARBA" id="ARBA00023315"/>
    </source>
</evidence>
<dbReference type="PANTHER" id="PTHR43178">
    <property type="entry name" value="DIHYDROLIPOAMIDE ACETYLTRANSFERASE COMPONENT OF PYRUVATE DEHYDROGENASE COMPLEX"/>
    <property type="match status" value="1"/>
</dbReference>
<dbReference type="InterPro" id="IPR050743">
    <property type="entry name" value="2-oxoacid_DH_E2_comp"/>
</dbReference>
<dbReference type="Gene3D" id="4.10.320.10">
    <property type="entry name" value="E3-binding domain"/>
    <property type="match status" value="1"/>
</dbReference>
<dbReference type="OrthoDB" id="9805770at2"/>
<dbReference type="PROSITE" id="PS50968">
    <property type="entry name" value="BIOTINYL_LIPOYL"/>
    <property type="match status" value="1"/>
</dbReference>
<evidence type="ECO:0000256" key="11">
    <source>
        <dbReference type="SAM" id="MobiDB-lite"/>
    </source>
</evidence>
<evidence type="ECO:0000256" key="1">
    <source>
        <dbReference type="ARBA" id="ARBA00001938"/>
    </source>
</evidence>
<dbReference type="InterPro" id="IPR003016">
    <property type="entry name" value="2-oxoA_DH_lipoyl-BS"/>
</dbReference>
<keyword evidence="15" id="KW-1185">Reference proteome</keyword>
<dbReference type="InterPro" id="IPR036625">
    <property type="entry name" value="E3-bd_dom_sf"/>
</dbReference>
<evidence type="ECO:0000313" key="15">
    <source>
        <dbReference type="Proteomes" id="UP000094256"/>
    </source>
</evidence>
<dbReference type="EC" id="2.3.1.-" evidence="10"/>
<evidence type="ECO:0000259" key="12">
    <source>
        <dbReference type="PROSITE" id="PS50968"/>
    </source>
</evidence>
<dbReference type="GO" id="GO:0016407">
    <property type="term" value="F:acetyltransferase activity"/>
    <property type="evidence" value="ECO:0007669"/>
    <property type="project" value="TreeGrafter"/>
</dbReference>
<dbReference type="PROSITE" id="PS00189">
    <property type="entry name" value="LIPOYL"/>
    <property type="match status" value="1"/>
</dbReference>
<name>A0A1B3Z6L2_9SPHN</name>
<dbReference type="RefSeq" id="WP_069203658.1">
    <property type="nucleotide sequence ID" value="NZ_CP014168.1"/>
</dbReference>
<comment type="function">
    <text evidence="2">E2 component of the 2-oxoglutarate dehydrogenase (OGDH) complex which catalyzes the second step in the conversion of 2-oxoglutarate to succinyl-CoA and CO(2).</text>
</comment>
<comment type="similarity">
    <text evidence="4 10">Belongs to the 2-oxoacid dehydrogenase family.</text>
</comment>
<dbReference type="AlphaFoldDB" id="A0A1B3Z6L2"/>
<evidence type="ECO:0000256" key="7">
    <source>
        <dbReference type="ARBA" id="ARBA00022823"/>
    </source>
</evidence>
<dbReference type="EMBL" id="CP014168">
    <property type="protein sequence ID" value="AOH83074.1"/>
    <property type="molecule type" value="Genomic_DNA"/>
</dbReference>
<evidence type="ECO:0000256" key="5">
    <source>
        <dbReference type="ARBA" id="ARBA00011666"/>
    </source>
</evidence>
<dbReference type="Gene3D" id="3.30.559.10">
    <property type="entry name" value="Chloramphenicol acetyltransferase-like domain"/>
    <property type="match status" value="1"/>
</dbReference>
<evidence type="ECO:0000313" key="14">
    <source>
        <dbReference type="EMBL" id="AOH83074.1"/>
    </source>
</evidence>
<comment type="subunit">
    <text evidence="5">Forms a 24-polypeptide structural core with octahedral symmetry. Part of the 2-oxoglutarate dehydrogenase (OGDH) complex composed of E1 (2-oxoglutarate dehydrogenase), E2 (dihydrolipoamide succinyltransferase) and E3 (dihydrolipoamide dehydrogenase); the complex contains multiple copies of the three enzymatic components (E1, E2 and E3).</text>
</comment>
<dbReference type="Pfam" id="PF00198">
    <property type="entry name" value="2-oxoacid_dh"/>
    <property type="match status" value="1"/>
</dbReference>
<comment type="catalytic activity">
    <reaction evidence="9">
        <text>N(6)-[(R)-dihydrolipoyl]-L-lysyl-[protein] + succinyl-CoA = N(6)-[(R)-S(8)-succinyldihydrolipoyl]-L-lysyl-[protein] + CoA</text>
        <dbReference type="Rhea" id="RHEA:15213"/>
        <dbReference type="Rhea" id="RHEA-COMP:10475"/>
        <dbReference type="Rhea" id="RHEA-COMP:20092"/>
        <dbReference type="ChEBI" id="CHEBI:57287"/>
        <dbReference type="ChEBI" id="CHEBI:57292"/>
        <dbReference type="ChEBI" id="CHEBI:83100"/>
        <dbReference type="ChEBI" id="CHEBI:83120"/>
        <dbReference type="EC" id="2.3.1.61"/>
    </reaction>
</comment>
<feature type="domain" description="Peripheral subunit-binding (PSBD)" evidence="13">
    <location>
        <begin position="159"/>
        <end position="195"/>
    </location>
</feature>
<feature type="region of interest" description="Disordered" evidence="11">
    <location>
        <begin position="126"/>
        <end position="161"/>
    </location>
</feature>
<dbReference type="SUPFAM" id="SSF52777">
    <property type="entry name" value="CoA-dependent acyltransferases"/>
    <property type="match status" value="1"/>
</dbReference>
<accession>A0A1B3Z6L2</accession>
<gene>
    <name evidence="14" type="ORF">AWL63_02880</name>
</gene>
<comment type="pathway">
    <text evidence="3">Amino-acid degradation; L-lysine degradation via saccharopine pathway; glutaryl-CoA from L-lysine: step 6/6.</text>
</comment>
<organism evidence="14 15">
    <name type="scientific">Sphingomonas panacis</name>
    <dbReference type="NCBI Taxonomy" id="1560345"/>
    <lineage>
        <taxon>Bacteria</taxon>
        <taxon>Pseudomonadati</taxon>
        <taxon>Pseudomonadota</taxon>
        <taxon>Alphaproteobacteria</taxon>
        <taxon>Sphingomonadales</taxon>
        <taxon>Sphingomonadaceae</taxon>
        <taxon>Sphingomonas</taxon>
    </lineage>
</organism>
<dbReference type="SUPFAM" id="SSF51230">
    <property type="entry name" value="Single hybrid motif"/>
    <property type="match status" value="1"/>
</dbReference>
<dbReference type="PANTHER" id="PTHR43178:SF5">
    <property type="entry name" value="LIPOAMIDE ACYLTRANSFERASE COMPONENT OF BRANCHED-CHAIN ALPHA-KETO ACID DEHYDROGENASE COMPLEX, MITOCHONDRIAL"/>
    <property type="match status" value="1"/>
</dbReference>
<dbReference type="Pfam" id="PF00364">
    <property type="entry name" value="Biotin_lipoyl"/>
    <property type="match status" value="1"/>
</dbReference>
<evidence type="ECO:0000256" key="9">
    <source>
        <dbReference type="ARBA" id="ARBA00052761"/>
    </source>
</evidence>
<evidence type="ECO:0000256" key="4">
    <source>
        <dbReference type="ARBA" id="ARBA00007317"/>
    </source>
</evidence>
<dbReference type="Gene3D" id="2.40.50.100">
    <property type="match status" value="1"/>
</dbReference>
<dbReference type="PROSITE" id="PS51826">
    <property type="entry name" value="PSBD"/>
    <property type="match status" value="1"/>
</dbReference>
<dbReference type="InterPro" id="IPR001078">
    <property type="entry name" value="2-oxoacid_DH_actylTfrase"/>
</dbReference>
<dbReference type="FunFam" id="3.30.559.10:FF:000007">
    <property type="entry name" value="Dihydrolipoamide acetyltransferase component of pyruvate dehydrogenase complex"/>
    <property type="match status" value="1"/>
</dbReference>
<dbReference type="InterPro" id="IPR023213">
    <property type="entry name" value="CAT-like_dom_sf"/>
</dbReference>
<dbReference type="Proteomes" id="UP000094256">
    <property type="component" value="Chromosome"/>
</dbReference>
<evidence type="ECO:0000256" key="6">
    <source>
        <dbReference type="ARBA" id="ARBA00022679"/>
    </source>
</evidence>
<dbReference type="InterPro" id="IPR004167">
    <property type="entry name" value="PSBD"/>
</dbReference>
<dbReference type="InterPro" id="IPR000089">
    <property type="entry name" value="Biotin_lipoyl"/>
</dbReference>
<dbReference type="KEGG" id="span:AWL63_02880"/>
<evidence type="ECO:0000256" key="3">
    <source>
        <dbReference type="ARBA" id="ARBA00005145"/>
    </source>
</evidence>
<feature type="domain" description="Lipoyl-binding" evidence="12">
    <location>
        <begin position="3"/>
        <end position="78"/>
    </location>
</feature>
<dbReference type="STRING" id="1560345.AWL63_02880"/>
<keyword evidence="8 10" id="KW-0012">Acyltransferase</keyword>
<dbReference type="CDD" id="cd06849">
    <property type="entry name" value="lipoyl_domain"/>
    <property type="match status" value="1"/>
</dbReference>
<reference evidence="14 15" key="1">
    <citation type="submission" date="2016-01" db="EMBL/GenBank/DDBJ databases">
        <title>Complete genome and mega plasmid sequence of Sphingomonas panacis DCY99 elicits systemic resistance in rice to Xanthomonas oryzae.</title>
        <authorList>
            <person name="Kim Y.J."/>
            <person name="Yang D.C."/>
            <person name="Sing P."/>
        </authorList>
    </citation>
    <scope>NUCLEOTIDE SEQUENCE [LARGE SCALE GENOMIC DNA]</scope>
    <source>
        <strain evidence="14 15">DCY99</strain>
    </source>
</reference>
<protein>
    <recommendedName>
        <fullName evidence="10">Dihydrolipoamide acetyltransferase component of pyruvate dehydrogenase complex</fullName>
        <ecNumber evidence="10">2.3.1.-</ecNumber>
    </recommendedName>
</protein>
<keyword evidence="7 10" id="KW-0450">Lipoyl</keyword>
<evidence type="ECO:0000259" key="13">
    <source>
        <dbReference type="PROSITE" id="PS51826"/>
    </source>
</evidence>
<dbReference type="Pfam" id="PF02817">
    <property type="entry name" value="E3_binding"/>
    <property type="match status" value="1"/>
</dbReference>
<evidence type="ECO:0000256" key="2">
    <source>
        <dbReference type="ARBA" id="ARBA00004052"/>
    </source>
</evidence>